<dbReference type="GO" id="GO:0050380">
    <property type="term" value="F:undecaprenyl-diphosphatase activity"/>
    <property type="evidence" value="ECO:0007669"/>
    <property type="project" value="UniProtKB-EC"/>
</dbReference>
<comment type="caution">
    <text evidence="7">The sequence shown here is derived from an EMBL/GenBank/DDBJ whole genome shotgun (WGS) entry which is preliminary data.</text>
</comment>
<feature type="signal peptide" evidence="5">
    <location>
        <begin position="1"/>
        <end position="23"/>
    </location>
</feature>
<feature type="transmembrane region" description="Helical" evidence="4">
    <location>
        <begin position="221"/>
        <end position="238"/>
    </location>
</feature>
<dbReference type="InterPro" id="IPR000326">
    <property type="entry name" value="PAP2/HPO"/>
</dbReference>
<dbReference type="Proteomes" id="UP000321787">
    <property type="component" value="Unassembled WGS sequence"/>
</dbReference>
<feature type="transmembrane region" description="Helical" evidence="4">
    <location>
        <begin position="245"/>
        <end position="263"/>
    </location>
</feature>
<feature type="transmembrane region" description="Helical" evidence="4">
    <location>
        <begin position="337"/>
        <end position="355"/>
    </location>
</feature>
<dbReference type="CDD" id="cd01610">
    <property type="entry name" value="PAP2_like"/>
    <property type="match status" value="1"/>
</dbReference>
<evidence type="ECO:0000313" key="7">
    <source>
        <dbReference type="EMBL" id="GEK15147.1"/>
    </source>
</evidence>
<dbReference type="EMBL" id="BJTZ01000025">
    <property type="protein sequence ID" value="GEK15147.1"/>
    <property type="molecule type" value="Genomic_DNA"/>
</dbReference>
<accession>A0A510UKL0</accession>
<reference evidence="7 8" key="1">
    <citation type="submission" date="2019-07" db="EMBL/GenBank/DDBJ databases">
        <title>Whole genome shotgun sequence of Aliivibrio fischeri NBRC 101058.</title>
        <authorList>
            <person name="Hosoyama A."/>
            <person name="Uohara A."/>
            <person name="Ohji S."/>
            <person name="Ichikawa N."/>
        </authorList>
    </citation>
    <scope>NUCLEOTIDE SEQUENCE [LARGE SCALE GENOMIC DNA]</scope>
    <source>
        <strain evidence="7 8">NBRC 101058</strain>
    </source>
</reference>
<evidence type="ECO:0000256" key="4">
    <source>
        <dbReference type="SAM" id="Phobius"/>
    </source>
</evidence>
<dbReference type="EC" id="3.6.1.27" evidence="1"/>
<dbReference type="Gene3D" id="1.20.144.10">
    <property type="entry name" value="Phosphatidic acid phosphatase type 2/haloperoxidase"/>
    <property type="match status" value="1"/>
</dbReference>
<dbReference type="Gene3D" id="3.90.79.10">
    <property type="entry name" value="Nucleoside Triphosphate Pyrophosphohydrolase"/>
    <property type="match status" value="1"/>
</dbReference>
<feature type="transmembrane region" description="Helical" evidence="4">
    <location>
        <begin position="367"/>
        <end position="390"/>
    </location>
</feature>
<dbReference type="InterPro" id="IPR015797">
    <property type="entry name" value="NUDIX_hydrolase-like_dom_sf"/>
</dbReference>
<dbReference type="PROSITE" id="PS51462">
    <property type="entry name" value="NUDIX"/>
    <property type="match status" value="1"/>
</dbReference>
<gene>
    <name evidence="7" type="ORF">AFI02nite_31830</name>
</gene>
<comment type="catalytic activity">
    <reaction evidence="3">
        <text>di-trans,octa-cis-undecaprenyl diphosphate + H2O = di-trans,octa-cis-undecaprenyl phosphate + phosphate + H(+)</text>
        <dbReference type="Rhea" id="RHEA:28094"/>
        <dbReference type="ChEBI" id="CHEBI:15377"/>
        <dbReference type="ChEBI" id="CHEBI:15378"/>
        <dbReference type="ChEBI" id="CHEBI:43474"/>
        <dbReference type="ChEBI" id="CHEBI:58405"/>
        <dbReference type="ChEBI" id="CHEBI:60392"/>
        <dbReference type="EC" id="3.6.1.27"/>
    </reaction>
</comment>
<dbReference type="Pfam" id="PF01569">
    <property type="entry name" value="PAP2"/>
    <property type="match status" value="1"/>
</dbReference>
<feature type="transmembrane region" description="Helical" evidence="4">
    <location>
        <begin position="459"/>
        <end position="480"/>
    </location>
</feature>
<keyword evidence="4" id="KW-0812">Transmembrane</keyword>
<feature type="domain" description="Nudix hydrolase" evidence="6">
    <location>
        <begin position="17"/>
        <end position="142"/>
    </location>
</feature>
<dbReference type="PANTHER" id="PTHR14969:SF13">
    <property type="entry name" value="AT30094P"/>
    <property type="match status" value="1"/>
</dbReference>
<keyword evidence="7" id="KW-0378">Hydrolase</keyword>
<organism evidence="7 8">
    <name type="scientific">Aliivibrio fischeri</name>
    <name type="common">Vibrio fischeri</name>
    <dbReference type="NCBI Taxonomy" id="668"/>
    <lineage>
        <taxon>Bacteria</taxon>
        <taxon>Pseudomonadati</taxon>
        <taxon>Pseudomonadota</taxon>
        <taxon>Gammaproteobacteria</taxon>
        <taxon>Vibrionales</taxon>
        <taxon>Vibrionaceae</taxon>
        <taxon>Aliivibrio</taxon>
    </lineage>
</organism>
<keyword evidence="5" id="KW-0732">Signal</keyword>
<evidence type="ECO:0000256" key="1">
    <source>
        <dbReference type="ARBA" id="ARBA00012374"/>
    </source>
</evidence>
<feature type="chain" id="PRO_5022117404" description="undecaprenyl-diphosphate phosphatase" evidence="5">
    <location>
        <begin position="24"/>
        <end position="490"/>
    </location>
</feature>
<evidence type="ECO:0000313" key="8">
    <source>
        <dbReference type="Proteomes" id="UP000321787"/>
    </source>
</evidence>
<sequence>MKMPLFNIFVFILSLFSMHSASANIVQPKGAVCVIGDGSHIVLVEELITGKLSLPGGTIDKEKGETPQEAAEREVWEETGLVVTAKELLIEDETAAIFRCVSESDIVAFDLETINGLFRIPSWFAPHYGIETEAVYLSEVYKIPENKYRYPGQLPLLQQWALDTTSAENKILWVTNLVDQAPKLHQFELDLLSSLRAKIDQLPQVVTLSVKTIFTLINETGKEGFFYFFVIIALVYFGRNSALTLLFGIILSIVLTGLAKQGLGLPRPFVYIPQLQLTEAVGFGMPSMHSMLSVVIYGTFYLILKRLPLSEKILKRYACIFIILIIGQSIARVWLGVHFVSDAIVGLCLGGMVFYHFSNMQKKHGDLLYQVIGSLHFWLLLSVVISGIAFIMAYVYYLYAAAICWGVVAAIACSKPKVINDEKVKLIALITIVLSVMLARYGVNYLLTQVEASSLNVLVIRTIGNFTVIFGLFVYAAWLPKVIENKFAKR</sequence>
<keyword evidence="4" id="KW-1133">Transmembrane helix</keyword>
<dbReference type="Pfam" id="PF00293">
    <property type="entry name" value="NUDIX"/>
    <property type="match status" value="1"/>
</dbReference>
<evidence type="ECO:0000256" key="5">
    <source>
        <dbReference type="SAM" id="SignalP"/>
    </source>
</evidence>
<name>A0A510UKL0_ALIFS</name>
<dbReference type="SMART" id="SM00014">
    <property type="entry name" value="acidPPc"/>
    <property type="match status" value="1"/>
</dbReference>
<feature type="transmembrane region" description="Helical" evidence="4">
    <location>
        <begin position="313"/>
        <end position="331"/>
    </location>
</feature>
<dbReference type="InterPro" id="IPR036938">
    <property type="entry name" value="PAP2/HPO_sf"/>
</dbReference>
<feature type="transmembrane region" description="Helical" evidence="4">
    <location>
        <begin position="283"/>
        <end position="304"/>
    </location>
</feature>
<evidence type="ECO:0000256" key="2">
    <source>
        <dbReference type="ARBA" id="ARBA00032707"/>
    </source>
</evidence>
<dbReference type="CDD" id="cd02883">
    <property type="entry name" value="NUDIX_Hydrolase"/>
    <property type="match status" value="1"/>
</dbReference>
<dbReference type="SUPFAM" id="SSF48317">
    <property type="entry name" value="Acid phosphatase/Vanadium-dependent haloperoxidase"/>
    <property type="match status" value="1"/>
</dbReference>
<dbReference type="InterPro" id="IPR000086">
    <property type="entry name" value="NUDIX_hydrolase_dom"/>
</dbReference>
<dbReference type="PANTHER" id="PTHR14969">
    <property type="entry name" value="SPHINGOSINE-1-PHOSPHATE PHOSPHOHYDROLASE"/>
    <property type="match status" value="1"/>
</dbReference>
<keyword evidence="4" id="KW-0472">Membrane</keyword>
<proteinExistence type="predicted"/>
<dbReference type="SUPFAM" id="SSF55811">
    <property type="entry name" value="Nudix"/>
    <property type="match status" value="1"/>
</dbReference>
<feature type="transmembrane region" description="Helical" evidence="4">
    <location>
        <begin position="396"/>
        <end position="414"/>
    </location>
</feature>
<evidence type="ECO:0000259" key="6">
    <source>
        <dbReference type="PROSITE" id="PS51462"/>
    </source>
</evidence>
<feature type="transmembrane region" description="Helical" evidence="4">
    <location>
        <begin position="426"/>
        <end position="447"/>
    </location>
</feature>
<dbReference type="AlphaFoldDB" id="A0A510UKL0"/>
<evidence type="ECO:0000256" key="3">
    <source>
        <dbReference type="ARBA" id="ARBA00047594"/>
    </source>
</evidence>
<protein>
    <recommendedName>
        <fullName evidence="1">undecaprenyl-diphosphate phosphatase</fullName>
        <ecNumber evidence="1">3.6.1.27</ecNumber>
    </recommendedName>
    <alternativeName>
        <fullName evidence="2">Undecaprenyl pyrophosphate phosphatase</fullName>
    </alternativeName>
</protein>